<dbReference type="HOGENOM" id="CLU_000688_8_3_1"/>
<dbReference type="InterPro" id="IPR041569">
    <property type="entry name" value="AAA_lid_3"/>
</dbReference>
<dbReference type="InterPro" id="IPR003960">
    <property type="entry name" value="ATPase_AAA_CS"/>
</dbReference>
<accession>B7Q323</accession>
<dbReference type="EnsemblMetazoa" id="ISCW008933-RA">
    <property type="protein sequence ID" value="ISCW008933-PA"/>
    <property type="gene ID" value="ISCW008933"/>
</dbReference>
<dbReference type="EMBL" id="ABJB010332169">
    <property type="status" value="NOT_ANNOTATED_CDS"/>
    <property type="molecule type" value="Genomic_DNA"/>
</dbReference>
<dbReference type="FunFam" id="1.10.8.60:FF:000069">
    <property type="entry name" value="spermatogenesis-associated protein 5 isoform X1"/>
    <property type="match status" value="1"/>
</dbReference>
<dbReference type="Pfam" id="PF00004">
    <property type="entry name" value="AAA"/>
    <property type="match status" value="2"/>
</dbReference>
<dbReference type="InterPro" id="IPR003593">
    <property type="entry name" value="AAA+_ATPase"/>
</dbReference>
<feature type="domain" description="AAA+ ATPase" evidence="5">
    <location>
        <begin position="334"/>
        <end position="472"/>
    </location>
</feature>
<dbReference type="EMBL" id="ABJB010323768">
    <property type="status" value="NOT_ANNOTATED_CDS"/>
    <property type="molecule type" value="Genomic_DNA"/>
</dbReference>
<dbReference type="GO" id="GO:0005737">
    <property type="term" value="C:cytoplasm"/>
    <property type="evidence" value="ECO:0000318"/>
    <property type="project" value="GO_Central"/>
</dbReference>
<keyword evidence="2 4" id="KW-0547">Nucleotide-binding</keyword>
<dbReference type="PROSITE" id="PS00674">
    <property type="entry name" value="AAA"/>
    <property type="match status" value="1"/>
</dbReference>
<dbReference type="OrthoDB" id="6509517at2759"/>
<dbReference type="GO" id="GO:0005524">
    <property type="term" value="F:ATP binding"/>
    <property type="evidence" value="ECO:0007669"/>
    <property type="project" value="UniProtKB-KW"/>
</dbReference>
<dbReference type="PANTHER" id="PTHR23077:SF27">
    <property type="entry name" value="ATPASE FAMILY GENE 2 PROTEIN HOMOLOG A"/>
    <property type="match status" value="1"/>
</dbReference>
<evidence type="ECO:0000256" key="2">
    <source>
        <dbReference type="ARBA" id="ARBA00022741"/>
    </source>
</evidence>
<keyword evidence="8" id="KW-1185">Reference proteome</keyword>
<dbReference type="SMART" id="SM00382">
    <property type="entry name" value="AAA"/>
    <property type="match status" value="2"/>
</dbReference>
<keyword evidence="3 4" id="KW-0067">ATP-binding</keyword>
<evidence type="ECO:0000313" key="7">
    <source>
        <dbReference type="EnsemblMetazoa" id="ISCW008933-PA"/>
    </source>
</evidence>
<dbReference type="FunFam" id="3.40.50.300:FF:000018">
    <property type="entry name" value="Cell division control 48"/>
    <property type="match status" value="1"/>
</dbReference>
<dbReference type="InterPro" id="IPR027417">
    <property type="entry name" value="P-loop_NTPase"/>
</dbReference>
<sequence length="573" mass="62240">IGTEVTVMEEGSVGPEVSHRAGYDQIGGLDREIQQLRELVEVPARHPATFSRFGLKPPRGALLFGPPGTGKTLLARAVAAESGASLVVLDGPQVFSKYYGETEAALRNVFKDAVERAPSVLFVDEIDALCPKREAGTSSQEARAVSTLVALLDNLPPMQEKWVLVLGATNRPNNVDPSLRQPGRLDRELEIGVPTASGRLQILRKILGNVRHSLSDEDIVETADAAHGLTGADLAAMCAEGECFDTALHSLDRHLKDPTATDAVLSHEVELNMADVAAALKRTKPSAMREVSLEIPKVRWSDIGGMEEVKLKLRQAVEWPWKHREAFERLGATPPHGLLLYGPPGCSKTMVAKALATESGLNFIAIKAGMLFLWWVGDSERAVRELFRKARTAAPCIIFFDEIDALAAHRGSTSGSSNVGDRVIAQLLAEMDGIEALQDVVLVAATNRPDMIDQALMRPGRLDSIVYVPLPDLDTRREILRINLSKRPLGDGVSLDDLARKTEGYSGAEVVAVCQEAALIALEEDIEARHIMALHLEAALQLVPPRISQETVQYYESYWASTGKGRHSRPGLG</sequence>
<dbReference type="EMBL" id="ABJB010044634">
    <property type="status" value="NOT_ANNOTATED_CDS"/>
    <property type="molecule type" value="Genomic_DNA"/>
</dbReference>
<dbReference type="EMBL" id="ABJB011134003">
    <property type="status" value="NOT_ANNOTATED_CDS"/>
    <property type="molecule type" value="Genomic_DNA"/>
</dbReference>
<evidence type="ECO:0000259" key="5">
    <source>
        <dbReference type="SMART" id="SM00382"/>
    </source>
</evidence>
<dbReference type="Proteomes" id="UP000001555">
    <property type="component" value="Unassembled WGS sequence"/>
</dbReference>
<keyword evidence="6" id="KW-0378">Hydrolase</keyword>
<dbReference type="Pfam" id="PF17862">
    <property type="entry name" value="AAA_lid_3"/>
    <property type="match status" value="1"/>
</dbReference>
<comment type="similarity">
    <text evidence="4">Belongs to the AAA ATPase family.</text>
</comment>
<dbReference type="VEuPathDB" id="VectorBase:ISCW008933"/>
<dbReference type="SUPFAM" id="SSF52540">
    <property type="entry name" value="P-loop containing nucleoside triphosphate hydrolases"/>
    <property type="match status" value="2"/>
</dbReference>
<dbReference type="InterPro" id="IPR003959">
    <property type="entry name" value="ATPase_AAA_core"/>
</dbReference>
<dbReference type="PaxDb" id="6945-B7Q323"/>
<dbReference type="STRING" id="6945.B7Q323"/>
<dbReference type="FunFam" id="3.40.50.300:FF:001985">
    <property type="entry name" value="Chromosome 9, whole genome shotgun sequence"/>
    <property type="match status" value="1"/>
</dbReference>
<gene>
    <name evidence="6" type="ORF">IscW_ISCW008933</name>
</gene>
<feature type="non-terminal residue" evidence="6">
    <location>
        <position position="1"/>
    </location>
</feature>
<feature type="domain" description="AAA+ ATPase" evidence="5">
    <location>
        <begin position="57"/>
        <end position="195"/>
    </location>
</feature>
<organism>
    <name type="scientific">Ixodes scapularis</name>
    <name type="common">Black-legged tick</name>
    <name type="synonym">Deer tick</name>
    <dbReference type="NCBI Taxonomy" id="6945"/>
    <lineage>
        <taxon>Eukaryota</taxon>
        <taxon>Metazoa</taxon>
        <taxon>Ecdysozoa</taxon>
        <taxon>Arthropoda</taxon>
        <taxon>Chelicerata</taxon>
        <taxon>Arachnida</taxon>
        <taxon>Acari</taxon>
        <taxon>Parasitiformes</taxon>
        <taxon>Ixodida</taxon>
        <taxon>Ixodoidea</taxon>
        <taxon>Ixodidae</taxon>
        <taxon>Ixodinae</taxon>
        <taxon>Ixodes</taxon>
    </lineage>
</organism>
<dbReference type="Gene3D" id="3.40.50.300">
    <property type="entry name" value="P-loop containing nucleotide triphosphate hydrolases"/>
    <property type="match status" value="2"/>
</dbReference>
<evidence type="ECO:0000256" key="4">
    <source>
        <dbReference type="RuleBase" id="RU003651"/>
    </source>
</evidence>
<dbReference type="Gene3D" id="1.10.8.60">
    <property type="match status" value="2"/>
</dbReference>
<evidence type="ECO:0000313" key="6">
    <source>
        <dbReference type="EMBL" id="EEC13245.1"/>
    </source>
</evidence>
<dbReference type="CDD" id="cd19511">
    <property type="entry name" value="RecA-like_CDC48_r2-like"/>
    <property type="match status" value="1"/>
</dbReference>
<dbReference type="GO" id="GO:0016887">
    <property type="term" value="F:ATP hydrolysis activity"/>
    <property type="evidence" value="ECO:0000318"/>
    <property type="project" value="GO_Central"/>
</dbReference>
<reference evidence="7" key="2">
    <citation type="submission" date="2020-05" db="UniProtKB">
        <authorList>
            <consortium name="EnsemblMetazoa"/>
        </authorList>
    </citation>
    <scope>IDENTIFICATION</scope>
    <source>
        <strain evidence="7">wikel</strain>
    </source>
</reference>
<name>B7Q323_IXOSC</name>
<keyword evidence="1" id="KW-0677">Repeat</keyword>
<dbReference type="VEuPathDB" id="VectorBase:ISCI008933"/>
<dbReference type="GO" id="GO:0042273">
    <property type="term" value="P:ribosomal large subunit biogenesis"/>
    <property type="evidence" value="ECO:0000318"/>
    <property type="project" value="GO_Central"/>
</dbReference>
<evidence type="ECO:0000256" key="1">
    <source>
        <dbReference type="ARBA" id="ARBA00022737"/>
    </source>
</evidence>
<reference evidence="6 8" key="1">
    <citation type="submission" date="2008-03" db="EMBL/GenBank/DDBJ databases">
        <title>Annotation of Ixodes scapularis.</title>
        <authorList>
            <consortium name="Ixodes scapularis Genome Project Consortium"/>
            <person name="Caler E."/>
            <person name="Hannick L.I."/>
            <person name="Bidwell S."/>
            <person name="Joardar V."/>
            <person name="Thiagarajan M."/>
            <person name="Amedeo P."/>
            <person name="Galinsky K.J."/>
            <person name="Schobel S."/>
            <person name="Inman J."/>
            <person name="Hostetler J."/>
            <person name="Miller J."/>
            <person name="Hammond M."/>
            <person name="Megy K."/>
            <person name="Lawson D."/>
            <person name="Kodira C."/>
            <person name="Sutton G."/>
            <person name="Meyer J."/>
            <person name="Hill C.A."/>
            <person name="Birren B."/>
            <person name="Nene V."/>
            <person name="Collins F."/>
            <person name="Alarcon-Chaidez F."/>
            <person name="Wikel S."/>
            <person name="Strausberg R."/>
        </authorList>
    </citation>
    <scope>NUCLEOTIDE SEQUENCE [LARGE SCALE GENOMIC DNA]</scope>
    <source>
        <strain evidence="8">Wikel</strain>
        <strain evidence="6">Wikel colony</strain>
    </source>
</reference>
<keyword evidence="9" id="KW-1267">Proteomics identification</keyword>
<evidence type="ECO:0000313" key="8">
    <source>
        <dbReference type="Proteomes" id="UP000001555"/>
    </source>
</evidence>
<proteinExistence type="evidence at protein level"/>
<dbReference type="EC" id="3.6.4.3" evidence="6"/>
<dbReference type="EMBL" id="DS847654">
    <property type="protein sequence ID" value="EEC13245.1"/>
    <property type="molecule type" value="Genomic_DNA"/>
</dbReference>
<evidence type="ECO:0007829" key="9">
    <source>
        <dbReference type="PeptideAtlas" id="B7Q323"/>
    </source>
</evidence>
<dbReference type="VEuPathDB" id="VectorBase:ISCP_017996"/>
<evidence type="ECO:0000256" key="3">
    <source>
        <dbReference type="ARBA" id="ARBA00022840"/>
    </source>
</evidence>
<dbReference type="InterPro" id="IPR050168">
    <property type="entry name" value="AAA_ATPase_domain"/>
</dbReference>
<dbReference type="PANTHER" id="PTHR23077">
    <property type="entry name" value="AAA-FAMILY ATPASE"/>
    <property type="match status" value="1"/>
</dbReference>
<dbReference type="AlphaFoldDB" id="B7Q323"/>
<protein>
    <submittedName>
        <fullName evidence="6 7">Transitional endoplasmic reticulum ATPase, putative</fullName>
        <ecNumber evidence="6">3.6.4.3</ecNumber>
    </submittedName>
</protein>
<dbReference type="FunCoup" id="B7Q323">
    <property type="interactions" value="1274"/>
</dbReference>